<evidence type="ECO:0000259" key="7">
    <source>
        <dbReference type="PROSITE" id="PS50850"/>
    </source>
</evidence>
<dbReference type="InterPro" id="IPR036259">
    <property type="entry name" value="MFS_trans_sf"/>
</dbReference>
<sequence length="434" mass="47548">MENSLISYKKAPISTTHIRLYIAMILGQITCGYGLGITGTALGQLPTDIHINGLWQGLLGAGSLFGLAGSALMGRLADEVGRRKMLMLNMYLLALFSLAQVLTTNLVVLLGLRILIGLMIAIDYTVGNALLVEWLPANKGGKFQSKLIIYWTVGFILAYCAGIIIHTTSSHNWQFILASAAFWGLVTAIYRTAYPLPASPAWLANQGRTKVARKVVQKHLGKRWGLPLRMRQKQPQNQVTWRLLFSPRYRLQTVVGGLFYASQAFAFFGISIFLPLLLMNLHLNESNISGLIYNGCLLIGVLVGGYVFRVVRRRSFLIGTFLLAAVALLAMVLLRQVQPTVQIILFGLFAVILSAGLVLDYPYPTELFDDQVRASGVGLCITISRFGAASGTFLLPVITAGWGVYWAMLVCVGALVFGGLVCWGWAPETSPRFK</sequence>
<keyword evidence="4 6" id="KW-1133">Transmembrane helix</keyword>
<evidence type="ECO:0000256" key="2">
    <source>
        <dbReference type="ARBA" id="ARBA00022448"/>
    </source>
</evidence>
<keyword evidence="9" id="KW-1185">Reference proteome</keyword>
<dbReference type="PANTHER" id="PTHR23511:SF34">
    <property type="entry name" value="SYNAPTIC VESICLE GLYCOPROTEIN 2"/>
    <property type="match status" value="1"/>
</dbReference>
<feature type="transmembrane region" description="Helical" evidence="6">
    <location>
        <begin position="20"/>
        <end position="42"/>
    </location>
</feature>
<keyword evidence="5 6" id="KW-0472">Membrane</keyword>
<protein>
    <submittedName>
        <fullName evidence="8">Major facilitator superfamily transporter</fullName>
    </submittedName>
</protein>
<comment type="subcellular location">
    <subcellularLocation>
        <location evidence="1">Cell membrane</location>
        <topology evidence="1">Multi-pass membrane protein</topology>
    </subcellularLocation>
</comment>
<evidence type="ECO:0000256" key="4">
    <source>
        <dbReference type="ARBA" id="ARBA00022989"/>
    </source>
</evidence>
<dbReference type="InterPro" id="IPR020846">
    <property type="entry name" value="MFS_dom"/>
</dbReference>
<accession>M5J763</accession>
<evidence type="ECO:0000256" key="5">
    <source>
        <dbReference type="ARBA" id="ARBA00023136"/>
    </source>
</evidence>
<organism evidence="8 9">
    <name type="scientific">Ligilactobacillus saerimneri 30a</name>
    <dbReference type="NCBI Taxonomy" id="1227363"/>
    <lineage>
        <taxon>Bacteria</taxon>
        <taxon>Bacillati</taxon>
        <taxon>Bacillota</taxon>
        <taxon>Bacilli</taxon>
        <taxon>Lactobacillales</taxon>
        <taxon>Lactobacillaceae</taxon>
        <taxon>Ligilactobacillus</taxon>
    </lineage>
</organism>
<proteinExistence type="predicted"/>
<dbReference type="RefSeq" id="WP_009552727.1">
    <property type="nucleotide sequence ID" value="NZ_ANAG01000008.1"/>
</dbReference>
<dbReference type="InterPro" id="IPR005828">
    <property type="entry name" value="MFS_sugar_transport-like"/>
</dbReference>
<reference evidence="8 9" key="1">
    <citation type="journal article" date="2013" name="Genome Announc.">
        <title>Genome Sequence of Lactobacillus saerimneri 30a (Formerly Lactobacillus sp. Strain 30a), a Reference Lactic Acid Bacterium Strain Producing Biogenic Amines.</title>
        <authorList>
            <person name="Romano A."/>
            <person name="Trip H."/>
            <person name="Campbell-Sills H."/>
            <person name="Bouchez O."/>
            <person name="Sherman D."/>
            <person name="Lolkema J.S."/>
            <person name="Lucas P.M."/>
        </authorList>
    </citation>
    <scope>NUCLEOTIDE SEQUENCE [LARGE SCALE GENOMIC DNA]</scope>
    <source>
        <strain evidence="8 9">30a</strain>
    </source>
</reference>
<evidence type="ECO:0000313" key="9">
    <source>
        <dbReference type="Proteomes" id="UP000011912"/>
    </source>
</evidence>
<dbReference type="STRING" id="1227363.D271_03049"/>
<dbReference type="GO" id="GO:0005886">
    <property type="term" value="C:plasma membrane"/>
    <property type="evidence" value="ECO:0007669"/>
    <property type="project" value="UniProtKB-SubCell"/>
</dbReference>
<feature type="transmembrane region" description="Helical" evidence="6">
    <location>
        <begin position="114"/>
        <end position="135"/>
    </location>
</feature>
<feature type="transmembrane region" description="Helical" evidence="6">
    <location>
        <begin position="290"/>
        <end position="308"/>
    </location>
</feature>
<dbReference type="PANTHER" id="PTHR23511">
    <property type="entry name" value="SYNAPTIC VESICLE GLYCOPROTEIN 2"/>
    <property type="match status" value="1"/>
</dbReference>
<evidence type="ECO:0000256" key="6">
    <source>
        <dbReference type="SAM" id="Phobius"/>
    </source>
</evidence>
<feature type="transmembrane region" description="Helical" evidence="6">
    <location>
        <begin position="147"/>
        <end position="167"/>
    </location>
</feature>
<feature type="transmembrane region" description="Helical" evidence="6">
    <location>
        <begin position="340"/>
        <end position="363"/>
    </location>
</feature>
<feature type="transmembrane region" description="Helical" evidence="6">
    <location>
        <begin position="86"/>
        <end position="108"/>
    </location>
</feature>
<evidence type="ECO:0000256" key="1">
    <source>
        <dbReference type="ARBA" id="ARBA00004651"/>
    </source>
</evidence>
<feature type="transmembrane region" description="Helical" evidence="6">
    <location>
        <begin position="315"/>
        <end position="334"/>
    </location>
</feature>
<dbReference type="Gene3D" id="1.20.1250.20">
    <property type="entry name" value="MFS general substrate transporter like domains"/>
    <property type="match status" value="1"/>
</dbReference>
<name>M5J763_9LACO</name>
<feature type="transmembrane region" description="Helical" evidence="6">
    <location>
        <begin position="375"/>
        <end position="398"/>
    </location>
</feature>
<dbReference type="Pfam" id="PF00083">
    <property type="entry name" value="Sugar_tr"/>
    <property type="match status" value="1"/>
</dbReference>
<dbReference type="PATRIC" id="fig|1227363.6.peg.597"/>
<feature type="transmembrane region" description="Helical" evidence="6">
    <location>
        <begin position="54"/>
        <end position="74"/>
    </location>
</feature>
<dbReference type="EMBL" id="ANAG01000008">
    <property type="protein sequence ID" value="EKW99367.1"/>
    <property type="molecule type" value="Genomic_DNA"/>
</dbReference>
<dbReference type="AlphaFoldDB" id="M5J763"/>
<dbReference type="SUPFAM" id="SSF103473">
    <property type="entry name" value="MFS general substrate transporter"/>
    <property type="match status" value="1"/>
</dbReference>
<feature type="domain" description="Major facilitator superfamily (MFS) profile" evidence="7">
    <location>
        <begin position="20"/>
        <end position="430"/>
    </location>
</feature>
<keyword evidence="3 6" id="KW-0812">Transmembrane</keyword>
<comment type="caution">
    <text evidence="8">The sequence shown here is derived from an EMBL/GenBank/DDBJ whole genome shotgun (WGS) entry which is preliminary data.</text>
</comment>
<dbReference type="PROSITE" id="PS50850">
    <property type="entry name" value="MFS"/>
    <property type="match status" value="1"/>
</dbReference>
<dbReference type="GO" id="GO:0022857">
    <property type="term" value="F:transmembrane transporter activity"/>
    <property type="evidence" value="ECO:0007669"/>
    <property type="project" value="InterPro"/>
</dbReference>
<keyword evidence="2" id="KW-0813">Transport</keyword>
<dbReference type="Proteomes" id="UP000011912">
    <property type="component" value="Unassembled WGS sequence"/>
</dbReference>
<evidence type="ECO:0000256" key="3">
    <source>
        <dbReference type="ARBA" id="ARBA00022692"/>
    </source>
</evidence>
<evidence type="ECO:0000313" key="8">
    <source>
        <dbReference type="EMBL" id="EKW99367.1"/>
    </source>
</evidence>
<feature type="transmembrane region" description="Helical" evidence="6">
    <location>
        <begin position="258"/>
        <end position="278"/>
    </location>
</feature>
<feature type="transmembrane region" description="Helical" evidence="6">
    <location>
        <begin position="404"/>
        <end position="426"/>
    </location>
</feature>
<gene>
    <name evidence="8" type="ORF">D271_03049</name>
</gene>